<dbReference type="Proteomes" id="UP001519460">
    <property type="component" value="Unassembled WGS sequence"/>
</dbReference>
<organism evidence="2 3">
    <name type="scientific">Batillaria attramentaria</name>
    <dbReference type="NCBI Taxonomy" id="370345"/>
    <lineage>
        <taxon>Eukaryota</taxon>
        <taxon>Metazoa</taxon>
        <taxon>Spiralia</taxon>
        <taxon>Lophotrochozoa</taxon>
        <taxon>Mollusca</taxon>
        <taxon>Gastropoda</taxon>
        <taxon>Caenogastropoda</taxon>
        <taxon>Sorbeoconcha</taxon>
        <taxon>Cerithioidea</taxon>
        <taxon>Batillariidae</taxon>
        <taxon>Batillaria</taxon>
    </lineage>
</organism>
<accession>A0ABD0M2F4</accession>
<keyword evidence="3" id="KW-1185">Reference proteome</keyword>
<reference evidence="2 3" key="1">
    <citation type="journal article" date="2023" name="Sci. Data">
        <title>Genome assembly of the Korean intertidal mud-creeper Batillaria attramentaria.</title>
        <authorList>
            <person name="Patra A.K."/>
            <person name="Ho P.T."/>
            <person name="Jun S."/>
            <person name="Lee S.J."/>
            <person name="Kim Y."/>
            <person name="Won Y.J."/>
        </authorList>
    </citation>
    <scope>NUCLEOTIDE SEQUENCE [LARGE SCALE GENOMIC DNA]</scope>
    <source>
        <strain evidence="2">Wonlab-2016</strain>
    </source>
</reference>
<name>A0ABD0M2F4_9CAEN</name>
<feature type="non-terminal residue" evidence="2">
    <location>
        <position position="1"/>
    </location>
</feature>
<gene>
    <name evidence="2" type="ORF">BaRGS_00003063</name>
</gene>
<evidence type="ECO:0000313" key="3">
    <source>
        <dbReference type="Proteomes" id="UP001519460"/>
    </source>
</evidence>
<dbReference type="EMBL" id="JACVVK020000009">
    <property type="protein sequence ID" value="KAK7505792.1"/>
    <property type="molecule type" value="Genomic_DNA"/>
</dbReference>
<comment type="caution">
    <text evidence="2">The sequence shown here is derived from an EMBL/GenBank/DDBJ whole genome shotgun (WGS) entry which is preliminary data.</text>
</comment>
<feature type="compositionally biased region" description="Polar residues" evidence="1">
    <location>
        <begin position="10"/>
        <end position="32"/>
    </location>
</feature>
<evidence type="ECO:0000256" key="1">
    <source>
        <dbReference type="SAM" id="MobiDB-lite"/>
    </source>
</evidence>
<proteinExistence type="predicted"/>
<evidence type="ECO:0000313" key="2">
    <source>
        <dbReference type="EMBL" id="KAK7505792.1"/>
    </source>
</evidence>
<protein>
    <submittedName>
        <fullName evidence="2">Uncharacterized protein</fullName>
    </submittedName>
</protein>
<feature type="region of interest" description="Disordered" evidence="1">
    <location>
        <begin position="1"/>
        <end position="53"/>
    </location>
</feature>
<dbReference type="AlphaFoldDB" id="A0ABD0M2F4"/>
<sequence length="136" mass="14686">GDLQIPHLSRPSQGSNMTHAGPSVGTTLTRTNRLPGEGGWGQGTRDPRDPEVGTSASILSEVYLHHLPKNVSWTLNMRPCLSSLLRRLLSKCPREAKNKRCVVGLRDVLRAYAAQRRCQDVSSWAGVGGSKWGGGG</sequence>